<dbReference type="STRING" id="915059.NH26_15530"/>
<feature type="signal peptide" evidence="1">
    <location>
        <begin position="1"/>
        <end position="19"/>
    </location>
</feature>
<dbReference type="Proteomes" id="UP000179797">
    <property type="component" value="Unassembled WGS sequence"/>
</dbReference>
<dbReference type="InterPro" id="IPR002372">
    <property type="entry name" value="PQQ_rpt_dom"/>
</dbReference>
<dbReference type="RefSeq" id="WP_044228212.1">
    <property type="nucleotide sequence ID" value="NZ_JRYR02000001.1"/>
</dbReference>
<accession>A0A1S1Z309</accession>
<dbReference type="SUPFAM" id="SSF50998">
    <property type="entry name" value="Quinoprotein alcohol dehydrogenase-like"/>
    <property type="match status" value="1"/>
</dbReference>
<dbReference type="PANTHER" id="PTHR34512">
    <property type="entry name" value="CELL SURFACE PROTEIN"/>
    <property type="match status" value="1"/>
</dbReference>
<evidence type="ECO:0000256" key="1">
    <source>
        <dbReference type="SAM" id="SignalP"/>
    </source>
</evidence>
<protein>
    <recommendedName>
        <fullName evidence="2">Pyrrolo-quinoline quinone repeat domain-containing protein</fullName>
    </recommendedName>
</protein>
<comment type="caution">
    <text evidence="3">The sequence shown here is derived from an EMBL/GenBank/DDBJ whole genome shotgun (WGS) entry which is preliminary data.</text>
</comment>
<sequence length="622" mass="69314">MKNYLLTILLAFSCLFSSAQQNPDWSFPIEGKEKQIFVHNFTGITVLETTKFYYGLDPVNKTKLWEIPKDATNEALNTASNVSSMAGADVGLDKFAKKSWDPIPNSPLVSIDQQLVNVTTGEVLVSNGSYKEVLKSNFIATAFTSVIEVVTEDNIRKLYNIDLNTKKVVWESNLGKYSTAAQLANKSSSIPSTALTPKTTKNGDLLYKEKKDLILFDGKSGQEKWRLECNPGSFFLNEAEDIVVVVEAPSGLKAASSYKPKLTKKIMSVNLSNGKPLWKKPIKLEDNFIDAQVVNADEFLVNFGSGINIYEFKSGDQRWKKSYKAKNVKTINQKGDELEVFYSNKVMMVSAESGSEIWKKPIKFDMDEDIEGGVIKKEYDQGILMVHGSGVGFYNKETGKKKWFAKVETDKVAFNDAKNIVAVLDKKKLYLFNPNEVVKKLDKLKLDINKPDEMVAFNILDNGYFLRGLNEYLTLDKDGNVLGQAYYKQLKTDRLLKAALAASSIGMNVASTGGSYGFFMSPEMAEAAGDISDIQSEALGKLYDQSALRGNSQESKLYAYFMEGIKSEEGASLEFVKVEKASGKEVNRINVGQNRKVIYKILPMQSMLYAVVDGKLNAYILD</sequence>
<dbReference type="EMBL" id="JRYR02000001">
    <property type="protein sequence ID" value="OHX67660.1"/>
    <property type="molecule type" value="Genomic_DNA"/>
</dbReference>
<keyword evidence="1" id="KW-0732">Signal</keyword>
<organism evidence="3 4">
    <name type="scientific">Flammeovirga pacifica</name>
    <dbReference type="NCBI Taxonomy" id="915059"/>
    <lineage>
        <taxon>Bacteria</taxon>
        <taxon>Pseudomonadati</taxon>
        <taxon>Bacteroidota</taxon>
        <taxon>Cytophagia</taxon>
        <taxon>Cytophagales</taxon>
        <taxon>Flammeovirgaceae</taxon>
        <taxon>Flammeovirga</taxon>
    </lineage>
</organism>
<dbReference type="Pfam" id="PF13360">
    <property type="entry name" value="PQQ_2"/>
    <property type="match status" value="1"/>
</dbReference>
<feature type="chain" id="PRO_5010280358" description="Pyrrolo-quinoline quinone repeat domain-containing protein" evidence="1">
    <location>
        <begin position="20"/>
        <end position="622"/>
    </location>
</feature>
<name>A0A1S1Z309_FLAPC</name>
<evidence type="ECO:0000313" key="4">
    <source>
        <dbReference type="Proteomes" id="UP000179797"/>
    </source>
</evidence>
<dbReference type="PANTHER" id="PTHR34512:SF30">
    <property type="entry name" value="OUTER MEMBRANE PROTEIN ASSEMBLY FACTOR BAMB"/>
    <property type="match status" value="1"/>
</dbReference>
<dbReference type="AlphaFoldDB" id="A0A1S1Z309"/>
<dbReference type="Gene3D" id="2.130.10.10">
    <property type="entry name" value="YVTN repeat-like/Quinoprotein amine dehydrogenase"/>
    <property type="match status" value="1"/>
</dbReference>
<reference evidence="3 4" key="1">
    <citation type="journal article" date="2012" name="Int. J. Syst. Evol. Microbiol.">
        <title>Flammeovirga pacifica sp. nov., isolated from deep-sea sediment.</title>
        <authorList>
            <person name="Xu H."/>
            <person name="Fu Y."/>
            <person name="Yang N."/>
            <person name="Ding Z."/>
            <person name="Lai Q."/>
            <person name="Zeng R."/>
        </authorList>
    </citation>
    <scope>NUCLEOTIDE SEQUENCE [LARGE SCALE GENOMIC DNA]</scope>
    <source>
        <strain evidence="4">DSM 24597 / LMG 26175 / WPAGA1</strain>
    </source>
</reference>
<evidence type="ECO:0000259" key="2">
    <source>
        <dbReference type="Pfam" id="PF13360"/>
    </source>
</evidence>
<dbReference type="OrthoDB" id="1489043at2"/>
<evidence type="ECO:0000313" key="3">
    <source>
        <dbReference type="EMBL" id="OHX67660.1"/>
    </source>
</evidence>
<dbReference type="InterPro" id="IPR015943">
    <property type="entry name" value="WD40/YVTN_repeat-like_dom_sf"/>
</dbReference>
<dbReference type="InterPro" id="IPR011047">
    <property type="entry name" value="Quinoprotein_ADH-like_sf"/>
</dbReference>
<proteinExistence type="predicted"/>
<keyword evidence="4" id="KW-1185">Reference proteome</keyword>
<gene>
    <name evidence="3" type="ORF">NH26_15530</name>
</gene>
<feature type="domain" description="Pyrrolo-quinoline quinone repeat" evidence="2">
    <location>
        <begin position="117"/>
        <end position="359"/>
    </location>
</feature>